<name>A0AAE9VMY5_9GAMM</name>
<evidence type="ECO:0000256" key="1">
    <source>
        <dbReference type="ARBA" id="ARBA00009248"/>
    </source>
</evidence>
<keyword evidence="5" id="KW-1185">Reference proteome</keyword>
<gene>
    <name evidence="4" type="ORF">O6P33_10815</name>
</gene>
<feature type="domain" description="Protein YjdM C-terminal" evidence="2">
    <location>
        <begin position="47"/>
        <end position="113"/>
    </location>
</feature>
<evidence type="ECO:0000259" key="3">
    <source>
        <dbReference type="Pfam" id="PF08274"/>
    </source>
</evidence>
<sequence length="113" mass="12546">MSEFPPCPSCNEEITYPDRENYVCATCGHEWPMSAPEVSEESTEKVVRDAHGTPLSDGDTVVLIKDLKVKGSSTVIKMGTRVTNIRIVDGDHDLDCRVDGQKIMLKSEFMKKA</sequence>
<dbReference type="InterPro" id="IPR004624">
    <property type="entry name" value="YjdM"/>
</dbReference>
<dbReference type="NCBIfam" id="TIGR00686">
    <property type="entry name" value="phnA"/>
    <property type="match status" value="1"/>
</dbReference>
<accession>A0AAE9VMY5</accession>
<dbReference type="SUPFAM" id="SSF82057">
    <property type="entry name" value="Prokaryotic SH3-related domain"/>
    <property type="match status" value="1"/>
</dbReference>
<dbReference type="InterPro" id="IPR013987">
    <property type="entry name" value="YjdM_N"/>
</dbReference>
<dbReference type="Pfam" id="PF08274">
    <property type="entry name" value="Zn_Ribbon_YjdM"/>
    <property type="match status" value="1"/>
</dbReference>
<dbReference type="Pfam" id="PF03831">
    <property type="entry name" value="YjdM"/>
    <property type="match status" value="1"/>
</dbReference>
<protein>
    <submittedName>
        <fullName evidence="4">Zinc ribbon domain-containing protein YjdM</fullName>
    </submittedName>
</protein>
<dbReference type="Gene3D" id="2.30.30.40">
    <property type="entry name" value="SH3 Domains"/>
    <property type="match status" value="1"/>
</dbReference>
<dbReference type="InterPro" id="IPR013988">
    <property type="entry name" value="YjdM_C"/>
</dbReference>
<dbReference type="KEGG" id="dce:O6P33_10815"/>
<dbReference type="PANTHER" id="PTHR30305">
    <property type="entry name" value="PROTEIN YJDM-RELATED"/>
    <property type="match status" value="1"/>
</dbReference>
<dbReference type="Proteomes" id="UP001212189">
    <property type="component" value="Chromosome"/>
</dbReference>
<reference evidence="4 5" key="1">
    <citation type="submission" date="2022-12" db="EMBL/GenBank/DDBJ databases">
        <title>Coexistence and Characterization of a Novel Tigecycline Resistance gene tet(X) variant and blaNDM-1 in a Pseudomonas caeni Isolate of Chicken Origin.</title>
        <authorList>
            <person name="Lu X."/>
            <person name="Zhang L."/>
            <person name="Li R."/>
            <person name="Wang Z."/>
        </authorList>
    </citation>
    <scope>NUCLEOTIDE SEQUENCE [LARGE SCALE GENOMIC DNA]</scope>
    <source>
        <strain evidence="4 5">CE14</strain>
    </source>
</reference>
<dbReference type="Gene3D" id="2.20.25.10">
    <property type="match status" value="1"/>
</dbReference>
<dbReference type="SUPFAM" id="SSF57783">
    <property type="entry name" value="Zinc beta-ribbon"/>
    <property type="match status" value="1"/>
</dbReference>
<evidence type="ECO:0000259" key="2">
    <source>
        <dbReference type="Pfam" id="PF03831"/>
    </source>
</evidence>
<dbReference type="PANTHER" id="PTHR30305:SF3">
    <property type="entry name" value="PROTEIN YJDM"/>
    <property type="match status" value="1"/>
</dbReference>
<proteinExistence type="inferred from homology"/>
<dbReference type="AlphaFoldDB" id="A0AAE9VMY5"/>
<comment type="similarity">
    <text evidence="1">Belongs to the YjdM family.</text>
</comment>
<evidence type="ECO:0000313" key="5">
    <source>
        <dbReference type="Proteomes" id="UP001212189"/>
    </source>
</evidence>
<dbReference type="RefSeq" id="WP_269817787.1">
    <property type="nucleotide sequence ID" value="NZ_CP114976.1"/>
</dbReference>
<feature type="domain" description="Protein YjdM N-terminal" evidence="3">
    <location>
        <begin position="3"/>
        <end position="32"/>
    </location>
</feature>
<organism evidence="4 5">
    <name type="scientific">Denitrificimonas caeni</name>
    <dbReference type="NCBI Taxonomy" id="521720"/>
    <lineage>
        <taxon>Bacteria</taxon>
        <taxon>Pseudomonadati</taxon>
        <taxon>Pseudomonadota</taxon>
        <taxon>Gammaproteobacteria</taxon>
        <taxon>Pseudomonadales</taxon>
        <taxon>Pseudomonadaceae</taxon>
        <taxon>Denitrificimonas</taxon>
    </lineage>
</organism>
<evidence type="ECO:0000313" key="4">
    <source>
        <dbReference type="EMBL" id="WBE24844.1"/>
    </source>
</evidence>
<dbReference type="EMBL" id="CP114976">
    <property type="protein sequence ID" value="WBE24844.1"/>
    <property type="molecule type" value="Genomic_DNA"/>
</dbReference>